<keyword evidence="2" id="KW-1185">Reference proteome</keyword>
<gene>
    <name evidence="1" type="ORF">KYK27_04140</name>
</gene>
<dbReference type="Proteomes" id="UP000774935">
    <property type="component" value="Unassembled WGS sequence"/>
</dbReference>
<organism evidence="1 2">
    <name type="scientific">Pontibacter populi</name>
    <dbReference type="NCBI Taxonomy" id="890055"/>
    <lineage>
        <taxon>Bacteria</taxon>
        <taxon>Pseudomonadati</taxon>
        <taxon>Bacteroidota</taxon>
        <taxon>Cytophagia</taxon>
        <taxon>Cytophagales</taxon>
        <taxon>Hymenobacteraceae</taxon>
        <taxon>Pontibacter</taxon>
    </lineage>
</organism>
<evidence type="ECO:0000313" key="2">
    <source>
        <dbReference type="Proteomes" id="UP000774935"/>
    </source>
</evidence>
<name>A0ABS6XAL2_9BACT</name>
<evidence type="ECO:0000313" key="1">
    <source>
        <dbReference type="EMBL" id="MBW3364220.1"/>
    </source>
</evidence>
<proteinExistence type="predicted"/>
<comment type="caution">
    <text evidence="1">The sequence shown here is derived from an EMBL/GenBank/DDBJ whole genome shotgun (WGS) entry which is preliminary data.</text>
</comment>
<sequence length="188" mass="20451">MGAGVSIAPEDLAGIESIDDKGYVQNGPTIALSYIARFHQFIAVGATIGHSQNNLNALAVAQSFSSATSVQTEPYRLTFLMADVYGLFPVKQWQFYAKGSLGSMLPDVWEMKIRNDVGSGTIKSGGKFEPAYATALGVNYNFGKINLGLESALLSSEPEFEFEMNGTFAYKKQWLSAFHHVVKGGFKF</sequence>
<evidence type="ECO:0008006" key="3">
    <source>
        <dbReference type="Google" id="ProtNLM"/>
    </source>
</evidence>
<reference evidence="1 2" key="1">
    <citation type="submission" date="2021-07" db="EMBL/GenBank/DDBJ databases">
        <authorList>
            <person name="Kim M.K."/>
        </authorList>
    </citation>
    <scope>NUCLEOTIDE SEQUENCE [LARGE SCALE GENOMIC DNA]</scope>
    <source>
        <strain evidence="1 2">HLY7-15</strain>
    </source>
</reference>
<dbReference type="EMBL" id="JAHWXQ010000001">
    <property type="protein sequence ID" value="MBW3364220.1"/>
    <property type="molecule type" value="Genomic_DNA"/>
</dbReference>
<accession>A0ABS6XAL2</accession>
<dbReference type="RefSeq" id="WP_199108746.1">
    <property type="nucleotide sequence ID" value="NZ_JAHWXQ010000001.1"/>
</dbReference>
<dbReference type="InterPro" id="IPR011250">
    <property type="entry name" value="OMP/PagP_B-barrel"/>
</dbReference>
<protein>
    <recommendedName>
        <fullName evidence="3">Outer membrane protein beta-barrel domain-containing protein</fullName>
    </recommendedName>
</protein>
<dbReference type="SUPFAM" id="SSF56925">
    <property type="entry name" value="OMPA-like"/>
    <property type="match status" value="1"/>
</dbReference>